<comment type="caution">
    <text evidence="2">The sequence shown here is derived from an EMBL/GenBank/DDBJ whole genome shotgun (WGS) entry which is preliminary data.</text>
</comment>
<dbReference type="EMBL" id="NHON01000016">
    <property type="protein sequence ID" value="OWJ67018.1"/>
    <property type="molecule type" value="Genomic_DNA"/>
</dbReference>
<dbReference type="AlphaFoldDB" id="A0A211ZP11"/>
<feature type="chain" id="PRO_5013369900" evidence="1">
    <location>
        <begin position="29"/>
        <end position="74"/>
    </location>
</feature>
<reference evidence="3" key="1">
    <citation type="submission" date="2017-05" db="EMBL/GenBank/DDBJ databases">
        <authorList>
            <person name="Macchi M."/>
            <person name="Festa S."/>
            <person name="Coppotelli B.M."/>
            <person name="Morelli I.S."/>
        </authorList>
    </citation>
    <scope>NUCLEOTIDE SEQUENCE [LARGE SCALE GENOMIC DNA]</scope>
    <source>
        <strain evidence="3">I</strain>
    </source>
</reference>
<name>A0A211ZP11_9PROT</name>
<keyword evidence="3" id="KW-1185">Reference proteome</keyword>
<evidence type="ECO:0000313" key="2">
    <source>
        <dbReference type="EMBL" id="OWJ67018.1"/>
    </source>
</evidence>
<keyword evidence="1" id="KW-0732">Signal</keyword>
<protein>
    <submittedName>
        <fullName evidence="2">Uncharacterized protein</fullName>
    </submittedName>
</protein>
<evidence type="ECO:0000313" key="3">
    <source>
        <dbReference type="Proteomes" id="UP000196655"/>
    </source>
</evidence>
<evidence type="ECO:0000256" key="1">
    <source>
        <dbReference type="SAM" id="SignalP"/>
    </source>
</evidence>
<dbReference type="OrthoDB" id="9429447at2"/>
<gene>
    <name evidence="2" type="ORF">BWR60_10780</name>
</gene>
<accession>A0A211ZP11</accession>
<organism evidence="2 3">
    <name type="scientific">Inquilinus limosus</name>
    <dbReference type="NCBI Taxonomy" id="171674"/>
    <lineage>
        <taxon>Bacteria</taxon>
        <taxon>Pseudomonadati</taxon>
        <taxon>Pseudomonadota</taxon>
        <taxon>Alphaproteobacteria</taxon>
        <taxon>Rhodospirillales</taxon>
        <taxon>Rhodospirillaceae</taxon>
        <taxon>Inquilinus</taxon>
    </lineage>
</organism>
<feature type="signal peptide" evidence="1">
    <location>
        <begin position="1"/>
        <end position="28"/>
    </location>
</feature>
<dbReference type="RefSeq" id="WP_088151028.1">
    <property type="nucleotide sequence ID" value="NZ_NHON01000016.1"/>
</dbReference>
<proteinExistence type="predicted"/>
<dbReference type="Proteomes" id="UP000196655">
    <property type="component" value="Unassembled WGS sequence"/>
</dbReference>
<sequence>MISKLTRTLLLASAVIVAVPATFASAQAYDGHRQHHRETLQHRQQAACGHIHSHKARNSCEARIAHDWQRARHR</sequence>